<evidence type="ECO:0000313" key="1">
    <source>
        <dbReference type="EMBL" id="BAY15941.1"/>
    </source>
</evidence>
<dbReference type="EMBL" id="AP018174">
    <property type="protein sequence ID" value="BAY15941.1"/>
    <property type="molecule type" value="Genomic_DNA"/>
</dbReference>
<reference evidence="1 2" key="1">
    <citation type="submission" date="2017-06" db="EMBL/GenBank/DDBJ databases">
        <title>Genome sequencing of cyanobaciteial culture collection at National Institute for Environmental Studies (NIES).</title>
        <authorList>
            <person name="Hirose Y."/>
            <person name="Shimura Y."/>
            <person name="Fujisawa T."/>
            <person name="Nakamura Y."/>
            <person name="Kawachi M."/>
        </authorList>
    </citation>
    <scope>NUCLEOTIDE SEQUENCE [LARGE SCALE GENOMIC DNA]</scope>
    <source>
        <strain evidence="1 2">NIES-21</strain>
    </source>
</reference>
<sequence length="54" mass="5821">MAEIKITQLNSEKTADEIVDLKAKSAKDSPEFTAFTTVRGGVAFAVAKWSSFLA</sequence>
<protein>
    <submittedName>
        <fullName evidence="1">Uncharacterized protein</fullName>
    </submittedName>
</protein>
<organism evidence="1 2">
    <name type="scientific">Anabaenopsis circularis NIES-21</name>
    <dbReference type="NCBI Taxonomy" id="1085406"/>
    <lineage>
        <taxon>Bacteria</taxon>
        <taxon>Bacillati</taxon>
        <taxon>Cyanobacteriota</taxon>
        <taxon>Cyanophyceae</taxon>
        <taxon>Nostocales</taxon>
        <taxon>Nodulariaceae</taxon>
        <taxon>Anabaenopsis</taxon>
    </lineage>
</organism>
<dbReference type="Proteomes" id="UP000218287">
    <property type="component" value="Chromosome"/>
</dbReference>
<keyword evidence="2" id="KW-1185">Reference proteome</keyword>
<accession>A0A1Z4GEL0</accession>
<name>A0A1Z4GEL0_9CYAN</name>
<proteinExistence type="predicted"/>
<dbReference type="AlphaFoldDB" id="A0A1Z4GEL0"/>
<evidence type="ECO:0000313" key="2">
    <source>
        <dbReference type="Proteomes" id="UP000218287"/>
    </source>
</evidence>
<gene>
    <name evidence="1" type="ORF">NIES21_17620</name>
</gene>